<dbReference type="InterPro" id="IPR014016">
    <property type="entry name" value="UvrD-like_ATP-bd"/>
</dbReference>
<dbReference type="Pfam" id="PF13361">
    <property type="entry name" value="UvrD_C"/>
    <property type="match status" value="2"/>
</dbReference>
<keyword evidence="8" id="KW-0238">DNA-binding</keyword>
<dbReference type="EMBL" id="QOQW01000010">
    <property type="protein sequence ID" value="RCK79887.1"/>
    <property type="molecule type" value="Genomic_DNA"/>
</dbReference>
<evidence type="ECO:0000313" key="19">
    <source>
        <dbReference type="Proteomes" id="UP000252355"/>
    </source>
</evidence>
<dbReference type="GO" id="GO:0005524">
    <property type="term" value="F:ATP binding"/>
    <property type="evidence" value="ECO:0007669"/>
    <property type="project" value="UniProtKB-UniRule"/>
</dbReference>
<keyword evidence="10" id="KW-0413">Isomerase</keyword>
<keyword evidence="9" id="KW-0234">DNA repair</keyword>
<evidence type="ECO:0000256" key="4">
    <source>
        <dbReference type="ARBA" id="ARBA00022801"/>
    </source>
</evidence>
<evidence type="ECO:0000256" key="14">
    <source>
        <dbReference type="PROSITE-ProRule" id="PRU00560"/>
    </source>
</evidence>
<dbReference type="AlphaFoldDB" id="A0A367ZPY4"/>
<evidence type="ECO:0000313" key="18">
    <source>
        <dbReference type="EMBL" id="RCK79887.1"/>
    </source>
</evidence>
<dbReference type="GO" id="GO:0005829">
    <property type="term" value="C:cytosol"/>
    <property type="evidence" value="ECO:0007669"/>
    <property type="project" value="TreeGrafter"/>
</dbReference>
<dbReference type="Gene3D" id="3.90.320.10">
    <property type="match status" value="1"/>
</dbReference>
<gene>
    <name evidence="18" type="ORF">OZSIB_4041</name>
</gene>
<proteinExistence type="predicted"/>
<comment type="catalytic activity">
    <reaction evidence="13">
        <text>ATP + H2O = ADP + phosphate + H(+)</text>
        <dbReference type="Rhea" id="RHEA:13065"/>
        <dbReference type="ChEBI" id="CHEBI:15377"/>
        <dbReference type="ChEBI" id="CHEBI:15378"/>
        <dbReference type="ChEBI" id="CHEBI:30616"/>
        <dbReference type="ChEBI" id="CHEBI:43474"/>
        <dbReference type="ChEBI" id="CHEBI:456216"/>
        <dbReference type="EC" id="5.6.2.4"/>
    </reaction>
</comment>
<feature type="domain" description="UvrD-like helicase ATP-binding" evidence="16">
    <location>
        <begin position="11"/>
        <end position="325"/>
    </location>
</feature>
<evidence type="ECO:0000256" key="13">
    <source>
        <dbReference type="ARBA" id="ARBA00048988"/>
    </source>
</evidence>
<keyword evidence="6" id="KW-0269">Exonuclease</keyword>
<evidence type="ECO:0000256" key="3">
    <source>
        <dbReference type="ARBA" id="ARBA00022763"/>
    </source>
</evidence>
<evidence type="ECO:0000256" key="12">
    <source>
        <dbReference type="ARBA" id="ARBA00034808"/>
    </source>
</evidence>
<keyword evidence="7 14" id="KW-0067">ATP-binding</keyword>
<dbReference type="Gene3D" id="1.10.486.10">
    <property type="entry name" value="PCRA, domain 4"/>
    <property type="match status" value="2"/>
</dbReference>
<evidence type="ECO:0000256" key="15">
    <source>
        <dbReference type="SAM" id="MobiDB-lite"/>
    </source>
</evidence>
<dbReference type="CDD" id="cd18807">
    <property type="entry name" value="SF1_C_UvrD"/>
    <property type="match status" value="1"/>
</dbReference>
<evidence type="ECO:0000259" key="16">
    <source>
        <dbReference type="PROSITE" id="PS51198"/>
    </source>
</evidence>
<dbReference type="InterPro" id="IPR011604">
    <property type="entry name" value="PDDEXK-like_dom_sf"/>
</dbReference>
<evidence type="ECO:0000256" key="2">
    <source>
        <dbReference type="ARBA" id="ARBA00022741"/>
    </source>
</evidence>
<feature type="region of interest" description="Disordered" evidence="15">
    <location>
        <begin position="341"/>
        <end position="361"/>
    </location>
</feature>
<keyword evidence="5 14" id="KW-0347">Helicase</keyword>
<feature type="compositionally biased region" description="Low complexity" evidence="15">
    <location>
        <begin position="531"/>
        <end position="543"/>
    </location>
</feature>
<dbReference type="GO" id="GO:0003677">
    <property type="term" value="F:DNA binding"/>
    <property type="evidence" value="ECO:0007669"/>
    <property type="project" value="UniProtKB-KW"/>
</dbReference>
<keyword evidence="4 14" id="KW-0378">Hydrolase</keyword>
<comment type="catalytic activity">
    <reaction evidence="11">
        <text>Couples ATP hydrolysis with the unwinding of duplex DNA by translocating in the 3'-5' direction.</text>
        <dbReference type="EC" id="5.6.2.4"/>
    </reaction>
</comment>
<evidence type="ECO:0000256" key="5">
    <source>
        <dbReference type="ARBA" id="ARBA00022806"/>
    </source>
</evidence>
<evidence type="ECO:0000256" key="8">
    <source>
        <dbReference type="ARBA" id="ARBA00023125"/>
    </source>
</evidence>
<evidence type="ECO:0000256" key="7">
    <source>
        <dbReference type="ARBA" id="ARBA00022840"/>
    </source>
</evidence>
<sequence>MMVEALAADLEKLNEQQRKIVRGLTGPALVLAGPGTGKTRTIAVLLGKLLNEGLRMKECLALSFSDKAATELRERVLSYYPYGFDECWISTFHSFCARMLREQFHRVGIHPEFQLLTGFKEALLFGGLVARLDPAAFPVFGPVLHKRGFQQEVLTFIALLKSNLVSPDDLAAVLPADPGQTGADPAGEREGGAVFSPRVLARLRELLALYRAYEAEREKGNYLDFRDLIRLAVQVLADPEAARFYREKFKVVLIDEFQDTDPAQFHLLSLLLEGVDKPRVMVIGDPRQSIYRFRGANPGMMGKEGAFRQRFKARVFPLGINYRNAPVILAAAQRLAWRDRRSGHAGEKGGGSGSGEETLEARSGRTGFVEVQAAADELAEARFVARRVASLLVYGAHRRFAPDEVAILVRNNYQIDLLSEALRALHVPFRIAADMKFFRSEEVTTLISLLKAAGTEGEAREEALRRAFASPLFHLDPLWVQSTLAEAGGAGGLDPFLDRFLDRFLDQVVVAGATGAEPAPSPETSGRGEADAPAAAPAASAAEHGGGAVGKGLAPGEAETVRRAAGFAETWRMLRAAGDLPVTTVLARLLLTVRESLVDPAAPAARHVFLLRTMVADFAEVWARQHGSEPRLRDLLPNLDEMLTYFASTLEETGEEGDGGVRLMTVHQSKGLEFPVVFVVGLSEGVFPVAMREDRLLPAGGLNLLQARLDARRPAVPFYNPYPSDAEDHLEEERRLFFVAMTRAQEGLVLTWPQRVGHDPVSPAPFLREIGLEPQAAALDERPLSLSEARVRLAALSEADRAALEKLWREQHPADEGAIRFFDRLRPAPPPPPAVDQVRLPADFRFTASALEAYLECPRRFFFKHVLRVRDPREAADPSLALGRALHACLEALHADGSPWAHGFRPPAAALNELWERHGEPELAHLGPLARAGRRALARQSLDWYVAAIYAHGQVPFGGRPLVEAGFEFTCAGFRCAGRFDRVVETPDGQGTWIIDYKTTTTTRSSETLLERVLPEEGGLAPEIQMPFYLLAARHLASLRVRRPPAEGTEAAAGAAGRSANATAVQVPARLDRPAVVTLYLRKEPYAKGRRPMSAGFLRSAALNLGGGPAWGCPVDPERFARFEADLAALLQRIASDRTFDCRPLDAEGASTCLRRACEFVSFCQERLAFLKDRPFDDLSGEAEPGAAPVAAAEAD</sequence>
<dbReference type="Pfam" id="PF12705">
    <property type="entry name" value="PDDEXK_1"/>
    <property type="match status" value="1"/>
</dbReference>
<keyword evidence="1" id="KW-0540">Nuclease</keyword>
<dbReference type="GO" id="GO:0043138">
    <property type="term" value="F:3'-5' DNA helicase activity"/>
    <property type="evidence" value="ECO:0007669"/>
    <property type="project" value="UniProtKB-EC"/>
</dbReference>
<protein>
    <recommendedName>
        <fullName evidence="12">DNA 3'-5' helicase</fullName>
        <ecNumber evidence="12">5.6.2.4</ecNumber>
    </recommendedName>
</protein>
<accession>A0A367ZPY4</accession>
<feature type="binding site" evidence="14">
    <location>
        <begin position="32"/>
        <end position="39"/>
    </location>
    <ligand>
        <name>ATP</name>
        <dbReference type="ChEBI" id="CHEBI:30616"/>
    </ligand>
</feature>
<dbReference type="GO" id="GO:0004527">
    <property type="term" value="F:exonuclease activity"/>
    <property type="evidence" value="ECO:0007669"/>
    <property type="project" value="UniProtKB-KW"/>
</dbReference>
<feature type="domain" description="UvrD-like helicase C-terminal" evidence="17">
    <location>
        <begin position="325"/>
        <end position="671"/>
    </location>
</feature>
<dbReference type="Pfam" id="PF00580">
    <property type="entry name" value="UvrD-helicase"/>
    <property type="match status" value="1"/>
</dbReference>
<dbReference type="SUPFAM" id="SSF52540">
    <property type="entry name" value="P-loop containing nucleoside triphosphate hydrolases"/>
    <property type="match status" value="1"/>
</dbReference>
<evidence type="ECO:0000256" key="6">
    <source>
        <dbReference type="ARBA" id="ARBA00022839"/>
    </source>
</evidence>
<dbReference type="InterPro" id="IPR014017">
    <property type="entry name" value="DNA_helicase_UvrD-like_C"/>
</dbReference>
<evidence type="ECO:0000256" key="10">
    <source>
        <dbReference type="ARBA" id="ARBA00023235"/>
    </source>
</evidence>
<dbReference type="GO" id="GO:0000725">
    <property type="term" value="P:recombinational repair"/>
    <property type="evidence" value="ECO:0007669"/>
    <property type="project" value="TreeGrafter"/>
</dbReference>
<dbReference type="PANTHER" id="PTHR11070:SF59">
    <property type="entry name" value="DNA 3'-5' HELICASE"/>
    <property type="match status" value="1"/>
</dbReference>
<dbReference type="PROSITE" id="PS51198">
    <property type="entry name" value="UVRD_HELICASE_ATP_BIND"/>
    <property type="match status" value="1"/>
</dbReference>
<comment type="caution">
    <text evidence="18">The sequence shown here is derived from an EMBL/GenBank/DDBJ whole genome shotgun (WGS) entry which is preliminary data.</text>
</comment>
<dbReference type="EC" id="5.6.2.4" evidence="12"/>
<dbReference type="Gene3D" id="3.40.50.300">
    <property type="entry name" value="P-loop containing nucleotide triphosphate hydrolases"/>
    <property type="match status" value="4"/>
</dbReference>
<dbReference type="PANTHER" id="PTHR11070">
    <property type="entry name" value="UVRD / RECB / PCRA DNA HELICASE FAMILY MEMBER"/>
    <property type="match status" value="1"/>
</dbReference>
<keyword evidence="2 14" id="KW-0547">Nucleotide-binding</keyword>
<evidence type="ECO:0000256" key="1">
    <source>
        <dbReference type="ARBA" id="ARBA00022722"/>
    </source>
</evidence>
<feature type="region of interest" description="Disordered" evidence="15">
    <location>
        <begin position="515"/>
        <end position="555"/>
    </location>
</feature>
<dbReference type="InterPro" id="IPR027417">
    <property type="entry name" value="P-loop_NTPase"/>
</dbReference>
<dbReference type="PROSITE" id="PS51217">
    <property type="entry name" value="UVRD_HELICASE_CTER"/>
    <property type="match status" value="1"/>
</dbReference>
<dbReference type="Proteomes" id="UP000252355">
    <property type="component" value="Unassembled WGS sequence"/>
</dbReference>
<evidence type="ECO:0000259" key="17">
    <source>
        <dbReference type="PROSITE" id="PS51217"/>
    </source>
</evidence>
<name>A0A367ZPY4_9BACT</name>
<dbReference type="CDD" id="cd17932">
    <property type="entry name" value="DEXQc_UvrD"/>
    <property type="match status" value="1"/>
</dbReference>
<keyword evidence="3" id="KW-0227">DNA damage</keyword>
<organism evidence="18 19">
    <name type="scientific">Candidatus Ozemobacter sibiricus</name>
    <dbReference type="NCBI Taxonomy" id="2268124"/>
    <lineage>
        <taxon>Bacteria</taxon>
        <taxon>Candidatus Ozemobacteria</taxon>
        <taxon>Candidatus Ozemobacterales</taxon>
        <taxon>Candidatus Ozemobacteraceae</taxon>
        <taxon>Candidatus Ozemobacter</taxon>
    </lineage>
</organism>
<reference evidence="18 19" key="1">
    <citation type="submission" date="2018-05" db="EMBL/GenBank/DDBJ databases">
        <title>A metagenomic window into the 2 km-deep terrestrial subsurface aquifer revealed taxonomically and functionally diverse microbial community comprising novel uncultured bacterial lineages.</title>
        <authorList>
            <person name="Kadnikov V.V."/>
            <person name="Mardanov A.V."/>
            <person name="Beletsky A.V."/>
            <person name="Banks D."/>
            <person name="Pimenov N.V."/>
            <person name="Frank Y.A."/>
            <person name="Karnachuk O.V."/>
            <person name="Ravin N.V."/>
        </authorList>
    </citation>
    <scope>NUCLEOTIDE SEQUENCE [LARGE SCALE GENOMIC DNA]</scope>
    <source>
        <strain evidence="18">BY5</strain>
    </source>
</reference>
<dbReference type="InterPro" id="IPR000212">
    <property type="entry name" value="DNA_helicase_UvrD/REP"/>
</dbReference>
<dbReference type="InterPro" id="IPR038726">
    <property type="entry name" value="PDDEXK_AddAB-type"/>
</dbReference>
<dbReference type="GO" id="GO:0033202">
    <property type="term" value="C:DNA helicase complex"/>
    <property type="evidence" value="ECO:0007669"/>
    <property type="project" value="TreeGrafter"/>
</dbReference>
<evidence type="ECO:0000256" key="9">
    <source>
        <dbReference type="ARBA" id="ARBA00023204"/>
    </source>
</evidence>
<evidence type="ECO:0000256" key="11">
    <source>
        <dbReference type="ARBA" id="ARBA00034617"/>
    </source>
</evidence>